<protein>
    <submittedName>
        <fullName evidence="2">Uncharacterized protein LOC106813239</fullName>
    </submittedName>
</protein>
<reference evidence="2" key="1">
    <citation type="submission" date="2025-08" db="UniProtKB">
        <authorList>
            <consortium name="RefSeq"/>
        </authorList>
    </citation>
    <scope>IDENTIFICATION</scope>
</reference>
<dbReference type="RefSeq" id="XP_014672814.1">
    <property type="nucleotide sequence ID" value="XM_014817328.1"/>
</dbReference>
<accession>A0ABM1EKU3</accession>
<proteinExistence type="predicted"/>
<dbReference type="Proteomes" id="UP000695022">
    <property type="component" value="Unplaced"/>
</dbReference>
<dbReference type="GeneID" id="106813239"/>
<gene>
    <name evidence="2" type="primary">LOC106813239</name>
</gene>
<evidence type="ECO:0000313" key="2">
    <source>
        <dbReference type="RefSeq" id="XP_014672814.1"/>
    </source>
</evidence>
<keyword evidence="1" id="KW-1185">Reference proteome</keyword>
<name>A0ABM1EKU3_PRICU</name>
<sequence length="123" mass="13062">MAYGRSGQRTETDCNVACQGDGSVMCGAYGVNSVYRINEYDDFSELLFHDSRVSAGNELTRNVTASPAVGVASVILCGVHCLESPSCFGVVWIPGSVNNCVLISCVGKPGVYTIPARGKYYHA</sequence>
<organism evidence="1 2">
    <name type="scientific">Priapulus caudatus</name>
    <name type="common">Priapulid worm</name>
    <dbReference type="NCBI Taxonomy" id="37621"/>
    <lineage>
        <taxon>Eukaryota</taxon>
        <taxon>Metazoa</taxon>
        <taxon>Ecdysozoa</taxon>
        <taxon>Scalidophora</taxon>
        <taxon>Priapulida</taxon>
        <taxon>Priapulimorpha</taxon>
        <taxon>Priapulimorphida</taxon>
        <taxon>Priapulidae</taxon>
        <taxon>Priapulus</taxon>
    </lineage>
</organism>
<evidence type="ECO:0000313" key="1">
    <source>
        <dbReference type="Proteomes" id="UP000695022"/>
    </source>
</evidence>